<name>A0A4Q4ZJ03_9ACTN</name>
<dbReference type="Proteomes" id="UP000295198">
    <property type="component" value="Unassembled WGS sequence"/>
</dbReference>
<dbReference type="GO" id="GO:0003824">
    <property type="term" value="F:catalytic activity"/>
    <property type="evidence" value="ECO:0007669"/>
    <property type="project" value="InterPro"/>
</dbReference>
<dbReference type="OrthoDB" id="9808769at2"/>
<evidence type="ECO:0000256" key="3">
    <source>
        <dbReference type="ARBA" id="ARBA00022842"/>
    </source>
</evidence>
<organism evidence="4 5">
    <name type="scientific">Nocardioides guangzhouensis</name>
    <dbReference type="NCBI Taxonomy" id="2497878"/>
    <lineage>
        <taxon>Bacteria</taxon>
        <taxon>Bacillati</taxon>
        <taxon>Actinomycetota</taxon>
        <taxon>Actinomycetes</taxon>
        <taxon>Propionibacteriales</taxon>
        <taxon>Nocardioidaceae</taxon>
        <taxon>Nocardioides</taxon>
    </lineage>
</organism>
<evidence type="ECO:0000256" key="2">
    <source>
        <dbReference type="ARBA" id="ARBA00022723"/>
    </source>
</evidence>
<reference evidence="4 5" key="1">
    <citation type="submission" date="2019-01" db="EMBL/GenBank/DDBJ databases">
        <title>Nocardioides guangzhouensis sp. nov., an actinobacterium isolated from soil.</title>
        <authorList>
            <person name="Fu Y."/>
            <person name="Cai Y."/>
            <person name="Lin Z."/>
            <person name="Chen P."/>
        </authorList>
    </citation>
    <scope>NUCLEOTIDE SEQUENCE [LARGE SCALE GENOMIC DNA]</scope>
    <source>
        <strain evidence="4 5">130</strain>
    </source>
</reference>
<dbReference type="AlphaFoldDB" id="A0A4Q4ZJ03"/>
<proteinExistence type="predicted"/>
<evidence type="ECO:0000256" key="1">
    <source>
        <dbReference type="ARBA" id="ARBA00001946"/>
    </source>
</evidence>
<dbReference type="InterPro" id="IPR040442">
    <property type="entry name" value="Pyrv_kinase-like_dom_sf"/>
</dbReference>
<sequence length="414" mass="43161">MTRPRLRSEDLALVDAVLAGADQELAVRHPGQPGTRQPVHTVYVPADRVTADLPARWGAAAQDALDEHAPDPDAMAGVVGADPAAVADAWPLVLAKLEAEPVEDLRIDLEDGYRGTDEDGDAAGAVGETARAAVGGTAPAYWGLRFKCLEAPTRARGLRTLDLALGAALEAGPLPAGFRLTLPKVTSVEQVTAMVLVCERLEAAYALPAGRLGFEVQVETPQAVLGADGTATVARIVHAAEGRCTGLHFGTYDYTAALGIAAGQQALDHPVADHAKQVMMLAAAGTSVPVVDGSTNLLPAGTPGQVRAGWATHFRLVSRALHGGLWQGWDLHPAQLPTRYLATFLFFRAGRDAAVARLADYLGGTGSAVLDEPATVRALAGFLARGLRCGALTADEVAAATTPERLDELTRLRG</sequence>
<keyword evidence="5" id="KW-1185">Reference proteome</keyword>
<dbReference type="GO" id="GO:0000287">
    <property type="term" value="F:magnesium ion binding"/>
    <property type="evidence" value="ECO:0007669"/>
    <property type="project" value="TreeGrafter"/>
</dbReference>
<dbReference type="PANTHER" id="PTHR32308">
    <property type="entry name" value="LYASE BETA SUBUNIT, PUTATIVE (AFU_ORTHOLOGUE AFUA_4G13030)-RELATED"/>
    <property type="match status" value="1"/>
</dbReference>
<dbReference type="PANTHER" id="PTHR32308:SF10">
    <property type="entry name" value="CITRATE LYASE SUBUNIT BETA"/>
    <property type="match status" value="1"/>
</dbReference>
<keyword evidence="2" id="KW-0479">Metal-binding</keyword>
<protein>
    <submittedName>
        <fullName evidence="4">Aldolase</fullName>
    </submittedName>
</protein>
<dbReference type="InterPro" id="IPR054255">
    <property type="entry name" value="DUF6986"/>
</dbReference>
<dbReference type="InterPro" id="IPR015813">
    <property type="entry name" value="Pyrv/PenolPyrv_kinase-like_dom"/>
</dbReference>
<accession>A0A4Q4ZJ03</accession>
<keyword evidence="3" id="KW-0460">Magnesium</keyword>
<gene>
    <name evidence="4" type="ORF">EKO23_02695</name>
</gene>
<comment type="caution">
    <text evidence="4">The sequence shown here is derived from an EMBL/GenBank/DDBJ whole genome shotgun (WGS) entry which is preliminary data.</text>
</comment>
<dbReference type="SUPFAM" id="SSF51621">
    <property type="entry name" value="Phosphoenolpyruvate/pyruvate domain"/>
    <property type="match status" value="1"/>
</dbReference>
<dbReference type="GO" id="GO:0006107">
    <property type="term" value="P:oxaloacetate metabolic process"/>
    <property type="evidence" value="ECO:0007669"/>
    <property type="project" value="TreeGrafter"/>
</dbReference>
<evidence type="ECO:0000313" key="5">
    <source>
        <dbReference type="Proteomes" id="UP000295198"/>
    </source>
</evidence>
<dbReference type="RefSeq" id="WP_134713825.1">
    <property type="nucleotide sequence ID" value="NZ_SDKM01000003.1"/>
</dbReference>
<evidence type="ECO:0000313" key="4">
    <source>
        <dbReference type="EMBL" id="RYP88262.1"/>
    </source>
</evidence>
<dbReference type="EMBL" id="SDKM01000003">
    <property type="protein sequence ID" value="RYP88262.1"/>
    <property type="molecule type" value="Genomic_DNA"/>
</dbReference>
<dbReference type="Gene3D" id="3.20.20.60">
    <property type="entry name" value="Phosphoenolpyruvate-binding domains"/>
    <property type="match status" value="1"/>
</dbReference>
<dbReference type="Pfam" id="PF22484">
    <property type="entry name" value="DUF6986"/>
    <property type="match status" value="1"/>
</dbReference>
<comment type="cofactor">
    <cofactor evidence="1">
        <name>Mg(2+)</name>
        <dbReference type="ChEBI" id="CHEBI:18420"/>
    </cofactor>
</comment>